<keyword evidence="6 7" id="KW-0862">Zinc</keyword>
<protein>
    <recommendedName>
        <fullName evidence="7">Endoribonuclease YbeY</fullName>
        <ecNumber evidence="7">3.1.-.-</ecNumber>
    </recommendedName>
</protein>
<evidence type="ECO:0000256" key="8">
    <source>
        <dbReference type="SAM" id="MobiDB-lite"/>
    </source>
</evidence>
<gene>
    <name evidence="7 10" type="primary">ybeY</name>
</gene>
<evidence type="ECO:0000256" key="7">
    <source>
        <dbReference type="HAMAP-Rule" id="MF_00009"/>
    </source>
</evidence>
<sequence length="205" mass="22440">MTDAAPALHLAVQYVPPLRVEELPARDRIRRWAKAAVAAGLEGEARDCVFTVRFVGAKEGRALNRDHRGRDYATNVLTFNLHDPDDDSAPVEADIVVCVPVVAREASGQRKSFEHHCAHMVIHAVLHACGYEHEEDDEADAMEALETRILRRFRIADPYQPVEPLLKPKKARKAADAATSDTPAGTAPEPAAKKRAAKKKAAEAA</sequence>
<feature type="binding site" evidence="7">
    <location>
        <position position="127"/>
    </location>
    <ligand>
        <name>Zn(2+)</name>
        <dbReference type="ChEBI" id="CHEBI:29105"/>
        <note>catalytic</note>
    </ligand>
</feature>
<dbReference type="NCBIfam" id="TIGR00043">
    <property type="entry name" value="rRNA maturation RNase YbeY"/>
    <property type="match status" value="1"/>
</dbReference>
<dbReference type="InterPro" id="IPR023091">
    <property type="entry name" value="MetalPrtase_cat_dom_sf_prd"/>
</dbReference>
<feature type="region of interest" description="Disordered" evidence="8">
    <location>
        <begin position="164"/>
        <end position="205"/>
    </location>
</feature>
<reference evidence="10" key="3">
    <citation type="journal article" date="2013" name="Mol. Cell">
        <title>Conserved bacterial RNase YbeY plays key roles in 70S ribosome quality control and 16S rRNA maturation.</title>
        <authorList>
            <person name="Jacob A.I."/>
            <person name="Kohrer C."/>
            <person name="Davies B.W."/>
            <person name="RajBhandary U.L."/>
            <person name="Walker G.C."/>
        </authorList>
    </citation>
    <scope>NUCLEOTIDE SEQUENCE</scope>
</reference>
<evidence type="ECO:0000256" key="5">
    <source>
        <dbReference type="ARBA" id="ARBA00022801"/>
    </source>
</evidence>
<evidence type="ECO:0000256" key="3">
    <source>
        <dbReference type="ARBA" id="ARBA00022723"/>
    </source>
</evidence>
<dbReference type="HAMAP" id="MF_00009">
    <property type="entry name" value="Endoribonucl_YbeY"/>
    <property type="match status" value="1"/>
</dbReference>
<evidence type="ECO:0000256" key="4">
    <source>
        <dbReference type="ARBA" id="ARBA00022759"/>
    </source>
</evidence>
<keyword evidence="5 7" id="KW-0378">Hydrolase</keyword>
<evidence type="ECO:0000256" key="1">
    <source>
        <dbReference type="ARBA" id="ARBA00010875"/>
    </source>
</evidence>
<dbReference type="GO" id="GO:0005737">
    <property type="term" value="C:cytoplasm"/>
    <property type="evidence" value="ECO:0007669"/>
    <property type="project" value="UniProtKB-SubCell"/>
</dbReference>
<evidence type="ECO:0000313" key="10">
    <source>
        <dbReference type="RefSeq" id="WP_084544722.1"/>
    </source>
</evidence>
<keyword evidence="7" id="KW-0690">Ribosome biogenesis</keyword>
<dbReference type="PANTHER" id="PTHR46986">
    <property type="entry name" value="ENDORIBONUCLEASE YBEY, CHLOROPLASTIC"/>
    <property type="match status" value="1"/>
</dbReference>
<keyword evidence="7" id="KW-0963">Cytoplasm</keyword>
<comment type="subcellular location">
    <subcellularLocation>
        <location evidence="7">Cytoplasm</location>
    </subcellularLocation>
</comment>
<feature type="binding site" evidence="7">
    <location>
        <position position="123"/>
    </location>
    <ligand>
        <name>Zn(2+)</name>
        <dbReference type="ChEBI" id="CHEBI:29105"/>
        <note>catalytic</note>
    </ligand>
</feature>
<dbReference type="Pfam" id="PF02130">
    <property type="entry name" value="YbeY"/>
    <property type="match status" value="1"/>
</dbReference>
<dbReference type="GO" id="GO:0004222">
    <property type="term" value="F:metalloendopeptidase activity"/>
    <property type="evidence" value="ECO:0007669"/>
    <property type="project" value="InterPro"/>
</dbReference>
<reference evidence="10" key="5">
    <citation type="submission" date="2025-08" db="UniProtKB">
        <authorList>
            <consortium name="RefSeq"/>
        </authorList>
    </citation>
    <scope>IDENTIFICATION</scope>
</reference>
<dbReference type="PANTHER" id="PTHR46986:SF1">
    <property type="entry name" value="ENDORIBONUCLEASE YBEY, CHLOROPLASTIC"/>
    <property type="match status" value="1"/>
</dbReference>
<dbReference type="SUPFAM" id="SSF55486">
    <property type="entry name" value="Metalloproteases ('zincins'), catalytic domain"/>
    <property type="match status" value="1"/>
</dbReference>
<feature type="binding site" evidence="7">
    <location>
        <position position="133"/>
    </location>
    <ligand>
        <name>Zn(2+)</name>
        <dbReference type="ChEBI" id="CHEBI:29105"/>
        <note>catalytic</note>
    </ligand>
</feature>
<comment type="cofactor">
    <cofactor evidence="7">
        <name>Zn(2+)</name>
        <dbReference type="ChEBI" id="CHEBI:29105"/>
    </cofactor>
    <text evidence="7">Binds 1 zinc ion.</text>
</comment>
<keyword evidence="7" id="KW-0698">rRNA processing</keyword>
<keyword evidence="9" id="KW-1185">Reference proteome</keyword>
<dbReference type="OrthoDB" id="9807740at2"/>
<comment type="function">
    <text evidence="7">Single strand-specific metallo-endoribonuclease involved in late-stage 70S ribosome quality control and in maturation of the 3' terminus of the 16S rRNA.</text>
</comment>
<evidence type="ECO:0000256" key="6">
    <source>
        <dbReference type="ARBA" id="ARBA00022833"/>
    </source>
</evidence>
<dbReference type="GO" id="GO:0006364">
    <property type="term" value="P:rRNA processing"/>
    <property type="evidence" value="ECO:0007669"/>
    <property type="project" value="UniProtKB-UniRule"/>
</dbReference>
<proteinExistence type="inferred from homology"/>
<accession>A0A8B6X9P1</accession>
<dbReference type="EC" id="3.1.-.-" evidence="7"/>
<dbReference type="InterPro" id="IPR002036">
    <property type="entry name" value="YbeY"/>
</dbReference>
<keyword evidence="4 7" id="KW-0255">Endonuclease</keyword>
<name>A0A8B6X9P1_9BURK</name>
<evidence type="ECO:0000313" key="9">
    <source>
        <dbReference type="Proteomes" id="UP000675920"/>
    </source>
</evidence>
<organism evidence="9 10">
    <name type="scientific">Derxia gummosa DSM 723</name>
    <dbReference type="NCBI Taxonomy" id="1121388"/>
    <lineage>
        <taxon>Bacteria</taxon>
        <taxon>Pseudomonadati</taxon>
        <taxon>Pseudomonadota</taxon>
        <taxon>Betaproteobacteria</taxon>
        <taxon>Burkholderiales</taxon>
        <taxon>Alcaligenaceae</taxon>
        <taxon>Derxia</taxon>
    </lineage>
</organism>
<dbReference type="RefSeq" id="WP_084544722.1">
    <property type="nucleotide sequence ID" value="NZ_AXWS01000007.1"/>
</dbReference>
<keyword evidence="3 7" id="KW-0479">Metal-binding</keyword>
<comment type="similarity">
    <text evidence="1 7">Belongs to the endoribonuclease YbeY family.</text>
</comment>
<reference evidence="10" key="2">
    <citation type="journal article" date="2010" name="Mol. Microbiol.">
        <title>Role of Escherichia coli YbeY, a highly conserved protein, in rRNA processing.</title>
        <authorList>
            <person name="Davies B.W."/>
            <person name="Kohrer C."/>
            <person name="Jacob A.I."/>
            <person name="Simmons L.A."/>
            <person name="Zhu J."/>
            <person name="Aleman L.M."/>
            <person name="Rajbhandary U.L."/>
            <person name="Walker G.C."/>
        </authorList>
    </citation>
    <scope>NUCLEOTIDE SEQUENCE</scope>
</reference>
<evidence type="ECO:0000256" key="2">
    <source>
        <dbReference type="ARBA" id="ARBA00022722"/>
    </source>
</evidence>
<keyword evidence="2 7" id="KW-0540">Nuclease</keyword>
<dbReference type="Proteomes" id="UP000675920">
    <property type="component" value="Unplaced"/>
</dbReference>
<dbReference type="GO" id="GO:0008270">
    <property type="term" value="F:zinc ion binding"/>
    <property type="evidence" value="ECO:0007669"/>
    <property type="project" value="UniProtKB-UniRule"/>
</dbReference>
<dbReference type="Gene3D" id="3.40.390.30">
    <property type="entry name" value="Metalloproteases ('zincins'), catalytic domain"/>
    <property type="match status" value="1"/>
</dbReference>
<dbReference type="AlphaFoldDB" id="A0A8B6X9P1"/>
<dbReference type="GO" id="GO:0004521">
    <property type="term" value="F:RNA endonuclease activity"/>
    <property type="evidence" value="ECO:0007669"/>
    <property type="project" value="UniProtKB-UniRule"/>
</dbReference>
<reference evidence="10" key="1">
    <citation type="journal article" date="2005" name="Acta Crystallogr. F Struct. Biol. Commun.">
        <title>The ybeY protein from Escherichia coli is a metalloprotein.</title>
        <authorList>
            <person name="Zhan C."/>
            <person name="Fedorov E.V."/>
            <person name="Shi W."/>
            <person name="Ramagopal U.A."/>
            <person name="Thirumuruhan R."/>
            <person name="Manjasetty B.A."/>
            <person name="Almo S.C."/>
            <person name="Fiser A."/>
            <person name="Chance M.R."/>
            <person name="Fedorov A.A."/>
        </authorList>
    </citation>
    <scope>NUCLEOTIDE SEQUENCE</scope>
</reference>
<reference evidence="10" key="4">
    <citation type="journal article" date="2019" name="J. Bacteriol.">
        <title>The RNase YbeY Is Vital for Ribosome Maturation, Stress Resistance, and Virulence of the Natural Genetic Engineer Agrobacterium tumefaciens.</title>
        <authorList>
            <person name="Moller P."/>
            <person name="Busch P."/>
            <person name="Sauerbrei B."/>
            <person name="Kraus A."/>
            <person name="Forstner K.U."/>
            <person name="Wen T.N."/>
            <person name="Overloper A."/>
            <person name="Lai E.M."/>
            <person name="Narberhaus F."/>
        </authorList>
    </citation>
    <scope>NUCLEOTIDE SEQUENCE</scope>
</reference>